<dbReference type="HOGENOM" id="CLU_2133249_0_0_1"/>
<sequence length="113" mass="12129">MHVAGVYYQQCCSFSVYQSCRPHLDPAGLLSPVLSAKTSSCHSVKRYGCGAFPAQSLHPRLNVEPEATAVDAIHPHFTKIELFEKGPGCTLYVVSVMHARHCGGNTGLLAASD</sequence>
<dbReference type="GeneID" id="27349264"/>
<evidence type="ECO:0000313" key="2">
    <source>
        <dbReference type="Proteomes" id="UP000054466"/>
    </source>
</evidence>
<dbReference type="RefSeq" id="XP_016244567.1">
    <property type="nucleotide sequence ID" value="XM_016397376.1"/>
</dbReference>
<dbReference type="Proteomes" id="UP000054466">
    <property type="component" value="Unassembled WGS sequence"/>
</dbReference>
<protein>
    <submittedName>
        <fullName evidence="1">Uncharacterized protein</fullName>
    </submittedName>
</protein>
<proteinExistence type="predicted"/>
<reference evidence="1 2" key="1">
    <citation type="submission" date="2015-01" db="EMBL/GenBank/DDBJ databases">
        <title>The Genome Sequence of Cladophialophora immunda CBS83496.</title>
        <authorList>
            <consortium name="The Broad Institute Genomics Platform"/>
            <person name="Cuomo C."/>
            <person name="de Hoog S."/>
            <person name="Gorbushina A."/>
            <person name="Stielow B."/>
            <person name="Teixiera M."/>
            <person name="Abouelleil A."/>
            <person name="Chapman S.B."/>
            <person name="Priest M."/>
            <person name="Young S.K."/>
            <person name="Wortman J."/>
            <person name="Nusbaum C."/>
            <person name="Birren B."/>
        </authorList>
    </citation>
    <scope>NUCLEOTIDE SEQUENCE [LARGE SCALE GENOMIC DNA]</scope>
    <source>
        <strain evidence="1 2">CBS 83496</strain>
    </source>
</reference>
<dbReference type="AlphaFoldDB" id="A0A0D1Z9I9"/>
<keyword evidence="2" id="KW-1185">Reference proteome</keyword>
<accession>A0A0D1Z9I9</accession>
<gene>
    <name evidence="1" type="ORF">PV07_10070</name>
</gene>
<evidence type="ECO:0000313" key="1">
    <source>
        <dbReference type="EMBL" id="KIW24351.1"/>
    </source>
</evidence>
<dbReference type="VEuPathDB" id="FungiDB:PV07_10070"/>
<dbReference type="EMBL" id="KN847045">
    <property type="protein sequence ID" value="KIW24351.1"/>
    <property type="molecule type" value="Genomic_DNA"/>
</dbReference>
<name>A0A0D1Z9I9_9EURO</name>
<organism evidence="1 2">
    <name type="scientific">Cladophialophora immunda</name>
    <dbReference type="NCBI Taxonomy" id="569365"/>
    <lineage>
        <taxon>Eukaryota</taxon>
        <taxon>Fungi</taxon>
        <taxon>Dikarya</taxon>
        <taxon>Ascomycota</taxon>
        <taxon>Pezizomycotina</taxon>
        <taxon>Eurotiomycetes</taxon>
        <taxon>Chaetothyriomycetidae</taxon>
        <taxon>Chaetothyriales</taxon>
        <taxon>Herpotrichiellaceae</taxon>
        <taxon>Cladophialophora</taxon>
    </lineage>
</organism>